<dbReference type="PANTHER" id="PTHR43540">
    <property type="entry name" value="PEROXYUREIDOACRYLATE/UREIDOACRYLATE AMIDOHYDROLASE-RELATED"/>
    <property type="match status" value="1"/>
</dbReference>
<sequence length="206" mass="22918">MAVYDSGSTGLIITDPYNDFMSEGGKLWPRLKDVAESVHLHEHMREIVVAARAAGITVLYSRHRRWRPGDYENWRNATPYLQRAAKLQLFAADSWGGQWHPDFEPEPGDVLLHEHWAQSGFANTDLDVQLTQRGLDRIILIGLLANTCVESTARFGMEHGYHVTLVRDATAAYTAEAMHAAHEINGPTCANEITDTASLVRVLAGP</sequence>
<organism evidence="3 4">
    <name type="scientific">Catellatospora bangladeshensis</name>
    <dbReference type="NCBI Taxonomy" id="310355"/>
    <lineage>
        <taxon>Bacteria</taxon>
        <taxon>Bacillati</taxon>
        <taxon>Actinomycetota</taxon>
        <taxon>Actinomycetes</taxon>
        <taxon>Micromonosporales</taxon>
        <taxon>Micromonosporaceae</taxon>
        <taxon>Catellatospora</taxon>
    </lineage>
</organism>
<protein>
    <submittedName>
        <fullName evidence="3">Isochorismatase</fullName>
    </submittedName>
</protein>
<dbReference type="AlphaFoldDB" id="A0A8J3J8U6"/>
<gene>
    <name evidence="3" type="ORF">Cba03nite_16910</name>
</gene>
<evidence type="ECO:0000259" key="2">
    <source>
        <dbReference type="Pfam" id="PF00857"/>
    </source>
</evidence>
<dbReference type="InterPro" id="IPR050272">
    <property type="entry name" value="Isochorismatase-like_hydrls"/>
</dbReference>
<feature type="domain" description="Isochorismatase-like" evidence="2">
    <location>
        <begin position="10"/>
        <end position="195"/>
    </location>
</feature>
<dbReference type="InterPro" id="IPR000868">
    <property type="entry name" value="Isochorismatase-like_dom"/>
</dbReference>
<dbReference type="RefSeq" id="WP_203743790.1">
    <property type="nucleotide sequence ID" value="NZ_BONF01000009.1"/>
</dbReference>
<dbReference type="Pfam" id="PF00857">
    <property type="entry name" value="Isochorismatase"/>
    <property type="match status" value="1"/>
</dbReference>
<comment type="caution">
    <text evidence="3">The sequence shown here is derived from an EMBL/GenBank/DDBJ whole genome shotgun (WGS) entry which is preliminary data.</text>
</comment>
<dbReference type="Gene3D" id="3.40.50.850">
    <property type="entry name" value="Isochorismatase-like"/>
    <property type="match status" value="1"/>
</dbReference>
<evidence type="ECO:0000313" key="3">
    <source>
        <dbReference type="EMBL" id="GIF80342.1"/>
    </source>
</evidence>
<evidence type="ECO:0000313" key="4">
    <source>
        <dbReference type="Proteomes" id="UP000601223"/>
    </source>
</evidence>
<reference evidence="3 4" key="1">
    <citation type="submission" date="2021-01" db="EMBL/GenBank/DDBJ databases">
        <title>Whole genome shotgun sequence of Catellatospora bangladeshensis NBRC 107357.</title>
        <authorList>
            <person name="Komaki H."/>
            <person name="Tamura T."/>
        </authorList>
    </citation>
    <scope>NUCLEOTIDE SEQUENCE [LARGE SCALE GENOMIC DNA]</scope>
    <source>
        <strain evidence="3 4">NBRC 107357</strain>
    </source>
</reference>
<name>A0A8J3J8U6_9ACTN</name>
<dbReference type="InterPro" id="IPR036380">
    <property type="entry name" value="Isochorismatase-like_sf"/>
</dbReference>
<evidence type="ECO:0000256" key="1">
    <source>
        <dbReference type="ARBA" id="ARBA00022801"/>
    </source>
</evidence>
<accession>A0A8J3J8U6</accession>
<dbReference type="CDD" id="cd00431">
    <property type="entry name" value="cysteine_hydrolases"/>
    <property type="match status" value="1"/>
</dbReference>
<dbReference type="Proteomes" id="UP000601223">
    <property type="component" value="Unassembled WGS sequence"/>
</dbReference>
<dbReference type="GO" id="GO:0016787">
    <property type="term" value="F:hydrolase activity"/>
    <property type="evidence" value="ECO:0007669"/>
    <property type="project" value="UniProtKB-KW"/>
</dbReference>
<keyword evidence="1" id="KW-0378">Hydrolase</keyword>
<keyword evidence="4" id="KW-1185">Reference proteome</keyword>
<dbReference type="EMBL" id="BONF01000009">
    <property type="protein sequence ID" value="GIF80342.1"/>
    <property type="molecule type" value="Genomic_DNA"/>
</dbReference>
<proteinExistence type="predicted"/>
<dbReference type="SUPFAM" id="SSF52499">
    <property type="entry name" value="Isochorismatase-like hydrolases"/>
    <property type="match status" value="1"/>
</dbReference>
<dbReference type="PANTHER" id="PTHR43540:SF16">
    <property type="entry name" value="ISOCHORISMATASE-LIKE DOMAIN-CONTAINING PROTEIN"/>
    <property type="match status" value="1"/>
</dbReference>